<protein>
    <recommendedName>
        <fullName evidence="3">Maturase K</fullName>
    </recommendedName>
</protein>
<organism evidence="1 2">
    <name type="scientific">Molorchus minor</name>
    <dbReference type="NCBI Taxonomy" id="1323400"/>
    <lineage>
        <taxon>Eukaryota</taxon>
        <taxon>Metazoa</taxon>
        <taxon>Ecdysozoa</taxon>
        <taxon>Arthropoda</taxon>
        <taxon>Hexapoda</taxon>
        <taxon>Insecta</taxon>
        <taxon>Pterygota</taxon>
        <taxon>Neoptera</taxon>
        <taxon>Endopterygota</taxon>
        <taxon>Coleoptera</taxon>
        <taxon>Polyphaga</taxon>
        <taxon>Cucujiformia</taxon>
        <taxon>Chrysomeloidea</taxon>
        <taxon>Cerambycidae</taxon>
        <taxon>Lamiinae</taxon>
        <taxon>Monochamini</taxon>
        <taxon>Molorchus</taxon>
    </lineage>
</organism>
<reference evidence="1" key="1">
    <citation type="journal article" date="2023" name="Insect Mol. Biol.">
        <title>Genome sequencing provides insights into the evolution of gene families encoding plant cell wall-degrading enzymes in longhorned beetles.</title>
        <authorList>
            <person name="Shin N.R."/>
            <person name="Okamura Y."/>
            <person name="Kirsch R."/>
            <person name="Pauchet Y."/>
        </authorList>
    </citation>
    <scope>NUCLEOTIDE SEQUENCE</scope>
    <source>
        <strain evidence="1">MMC_N1</strain>
    </source>
</reference>
<dbReference type="Proteomes" id="UP001162164">
    <property type="component" value="Unassembled WGS sequence"/>
</dbReference>
<keyword evidence="2" id="KW-1185">Reference proteome</keyword>
<evidence type="ECO:0000313" key="1">
    <source>
        <dbReference type="EMBL" id="KAJ8953173.1"/>
    </source>
</evidence>
<evidence type="ECO:0008006" key="3">
    <source>
        <dbReference type="Google" id="ProtNLM"/>
    </source>
</evidence>
<evidence type="ECO:0000313" key="2">
    <source>
        <dbReference type="Proteomes" id="UP001162164"/>
    </source>
</evidence>
<gene>
    <name evidence="1" type="ORF">NQ317_011134</name>
</gene>
<proteinExistence type="predicted"/>
<name>A0ABQ9IR54_9CUCU</name>
<comment type="caution">
    <text evidence="1">The sequence shown here is derived from an EMBL/GenBank/DDBJ whole genome shotgun (WGS) entry which is preliminary data.</text>
</comment>
<accession>A0ABQ9IR54</accession>
<sequence length="79" mass="9521">MYLWIEFFLDRGCEPVDSSVRFPNLKLLDYILWGYLKDLVYAGQVNRIWRHNFKVTDWLIHSLIYTNVCRKHLVAGFVN</sequence>
<dbReference type="EMBL" id="JAPWTJ010003684">
    <property type="protein sequence ID" value="KAJ8953173.1"/>
    <property type="molecule type" value="Genomic_DNA"/>
</dbReference>